<evidence type="ECO:0000313" key="2">
    <source>
        <dbReference type="Proteomes" id="UP000295689"/>
    </source>
</evidence>
<sequence length="62" mass="7534">MPRETEERGKVGEFYVPYAREKRKRGKVEKLYVPYAREIRRKREGRIALRALCPRNKKKEGR</sequence>
<protein>
    <submittedName>
        <fullName evidence="1">Uncharacterized protein</fullName>
    </submittedName>
</protein>
<keyword evidence="2" id="KW-1185">Reference proteome</keyword>
<dbReference type="Proteomes" id="UP000295689">
    <property type="component" value="Unassembled WGS sequence"/>
</dbReference>
<evidence type="ECO:0000313" key="1">
    <source>
        <dbReference type="EMBL" id="TCN22252.1"/>
    </source>
</evidence>
<dbReference type="AlphaFoldDB" id="A0A4R2B852"/>
<dbReference type="EMBL" id="SLVV01000011">
    <property type="protein sequence ID" value="TCN22252.1"/>
    <property type="molecule type" value="Genomic_DNA"/>
</dbReference>
<name>A0A4R2B852_9BACI</name>
<comment type="caution">
    <text evidence="1">The sequence shown here is derived from an EMBL/GenBank/DDBJ whole genome shotgun (WGS) entry which is preliminary data.</text>
</comment>
<gene>
    <name evidence="1" type="ORF">EV146_11189</name>
</gene>
<dbReference type="RefSeq" id="WP_132009983.1">
    <property type="nucleotide sequence ID" value="NZ_JABUHM010000013.1"/>
</dbReference>
<organism evidence="1 2">
    <name type="scientific">Mesobacillus foraminis</name>
    <dbReference type="NCBI Taxonomy" id="279826"/>
    <lineage>
        <taxon>Bacteria</taxon>
        <taxon>Bacillati</taxon>
        <taxon>Bacillota</taxon>
        <taxon>Bacilli</taxon>
        <taxon>Bacillales</taxon>
        <taxon>Bacillaceae</taxon>
        <taxon>Mesobacillus</taxon>
    </lineage>
</organism>
<accession>A0A4R2B852</accession>
<proteinExistence type="predicted"/>
<reference evidence="1 2" key="1">
    <citation type="journal article" date="2015" name="Stand. Genomic Sci.">
        <title>Genomic Encyclopedia of Bacterial and Archaeal Type Strains, Phase III: the genomes of soil and plant-associated and newly described type strains.</title>
        <authorList>
            <person name="Whitman W.B."/>
            <person name="Woyke T."/>
            <person name="Klenk H.P."/>
            <person name="Zhou Y."/>
            <person name="Lilburn T.G."/>
            <person name="Beck B.J."/>
            <person name="De Vos P."/>
            <person name="Vandamme P."/>
            <person name="Eisen J.A."/>
            <person name="Garrity G."/>
            <person name="Hugenholtz P."/>
            <person name="Kyrpides N.C."/>
        </authorList>
    </citation>
    <scope>NUCLEOTIDE SEQUENCE [LARGE SCALE GENOMIC DNA]</scope>
    <source>
        <strain evidence="1 2">CV53</strain>
    </source>
</reference>